<gene>
    <name evidence="1" type="ORF">g.16209</name>
</gene>
<dbReference type="AlphaFoldDB" id="A0A2S2R1G4"/>
<dbReference type="EMBL" id="GGMS01014623">
    <property type="protein sequence ID" value="MBY83826.1"/>
    <property type="molecule type" value="Transcribed_RNA"/>
</dbReference>
<reference evidence="1" key="1">
    <citation type="submission" date="2018-04" db="EMBL/GenBank/DDBJ databases">
        <title>Transcriptome assembly of Sipha flava.</title>
        <authorList>
            <person name="Scully E.D."/>
            <person name="Geib S.M."/>
            <person name="Palmer N.A."/>
            <person name="Koch K."/>
            <person name="Bradshaw J."/>
            <person name="Heng-Moss T."/>
            <person name="Sarath G."/>
        </authorList>
    </citation>
    <scope>NUCLEOTIDE SEQUENCE</scope>
</reference>
<protein>
    <submittedName>
        <fullName evidence="1">Uncharacterized protein</fullName>
    </submittedName>
</protein>
<organism evidence="1">
    <name type="scientific">Sipha flava</name>
    <name type="common">yellow sugarcane aphid</name>
    <dbReference type="NCBI Taxonomy" id="143950"/>
    <lineage>
        <taxon>Eukaryota</taxon>
        <taxon>Metazoa</taxon>
        <taxon>Ecdysozoa</taxon>
        <taxon>Arthropoda</taxon>
        <taxon>Hexapoda</taxon>
        <taxon>Insecta</taxon>
        <taxon>Pterygota</taxon>
        <taxon>Neoptera</taxon>
        <taxon>Paraneoptera</taxon>
        <taxon>Hemiptera</taxon>
        <taxon>Sternorrhyncha</taxon>
        <taxon>Aphidomorpha</taxon>
        <taxon>Aphidoidea</taxon>
        <taxon>Aphididae</taxon>
        <taxon>Sipha</taxon>
    </lineage>
</organism>
<proteinExistence type="predicted"/>
<evidence type="ECO:0000313" key="1">
    <source>
        <dbReference type="EMBL" id="MBY83826.1"/>
    </source>
</evidence>
<sequence>MHIIQHMRPTSSIVIGPAAAERCLARPAAQTIGSGNRLKWKSVLVLSRITLPEIPYVPQGQVIGNRVARNGTFLFFVTIRGTSTNPKVRTSTRTSRVHKANACLY</sequence>
<accession>A0A2S2R1G4</accession>
<name>A0A2S2R1G4_9HEMI</name>